<dbReference type="Pfam" id="PF07993">
    <property type="entry name" value="NAD_binding_4"/>
    <property type="match status" value="1"/>
</dbReference>
<organism evidence="4 5">
    <name type="scientific">Nocardioides lianchengensis</name>
    <dbReference type="NCBI Taxonomy" id="1045774"/>
    <lineage>
        <taxon>Bacteria</taxon>
        <taxon>Bacillati</taxon>
        <taxon>Actinomycetota</taxon>
        <taxon>Actinomycetes</taxon>
        <taxon>Propionibacteriales</taxon>
        <taxon>Nocardioidaceae</taxon>
        <taxon>Nocardioides</taxon>
    </lineage>
</organism>
<dbReference type="InterPro" id="IPR013120">
    <property type="entry name" value="FAR_NAD-bd"/>
</dbReference>
<dbReference type="STRING" id="1045774.SAMN05421872_105142"/>
<accession>A0A1G6R5H0</accession>
<evidence type="ECO:0000259" key="3">
    <source>
        <dbReference type="Pfam" id="PF07993"/>
    </source>
</evidence>
<dbReference type="RefSeq" id="WP_090854923.1">
    <property type="nucleotide sequence ID" value="NZ_FMZM01000005.1"/>
</dbReference>
<evidence type="ECO:0000313" key="5">
    <source>
        <dbReference type="Proteomes" id="UP000199034"/>
    </source>
</evidence>
<name>A0A1G6R5H0_9ACTN</name>
<dbReference type="PANTHER" id="PTHR44196">
    <property type="entry name" value="DEHYDROGENASE/REDUCTASE SDR FAMILY MEMBER 7B"/>
    <property type="match status" value="1"/>
</dbReference>
<dbReference type="InterPro" id="IPR036291">
    <property type="entry name" value="NAD(P)-bd_dom_sf"/>
</dbReference>
<evidence type="ECO:0000256" key="1">
    <source>
        <dbReference type="ARBA" id="ARBA00006484"/>
    </source>
</evidence>
<dbReference type="GO" id="GO:0016020">
    <property type="term" value="C:membrane"/>
    <property type="evidence" value="ECO:0007669"/>
    <property type="project" value="TreeGrafter"/>
</dbReference>
<evidence type="ECO:0000313" key="4">
    <source>
        <dbReference type="EMBL" id="SDC99335.1"/>
    </source>
</evidence>
<dbReference type="Gene3D" id="3.40.50.720">
    <property type="entry name" value="NAD(P)-binding Rossmann-like Domain"/>
    <property type="match status" value="2"/>
</dbReference>
<dbReference type="PRINTS" id="PR00081">
    <property type="entry name" value="GDHRDH"/>
</dbReference>
<dbReference type="PRINTS" id="PR00080">
    <property type="entry name" value="SDRFAMILY"/>
</dbReference>
<reference evidence="4 5" key="1">
    <citation type="submission" date="2016-10" db="EMBL/GenBank/DDBJ databases">
        <authorList>
            <person name="de Groot N.N."/>
        </authorList>
    </citation>
    <scope>NUCLEOTIDE SEQUENCE [LARGE SCALE GENOMIC DNA]</scope>
    <source>
        <strain evidence="4 5">CGMCC 4.6858</strain>
    </source>
</reference>
<dbReference type="GO" id="GO:0016491">
    <property type="term" value="F:oxidoreductase activity"/>
    <property type="evidence" value="ECO:0007669"/>
    <property type="project" value="UniProtKB-KW"/>
</dbReference>
<dbReference type="InterPro" id="IPR002347">
    <property type="entry name" value="SDR_fam"/>
</dbReference>
<comment type="similarity">
    <text evidence="1">Belongs to the short-chain dehydrogenases/reductases (SDR) family.</text>
</comment>
<dbReference type="CDD" id="cd05263">
    <property type="entry name" value="MupV_like_SDR_e"/>
    <property type="match status" value="1"/>
</dbReference>
<dbReference type="PROSITE" id="PS00061">
    <property type="entry name" value="ADH_SHORT"/>
    <property type="match status" value="1"/>
</dbReference>
<dbReference type="OrthoDB" id="9810734at2"/>
<dbReference type="Pfam" id="PF00106">
    <property type="entry name" value="adh_short"/>
    <property type="match status" value="1"/>
</dbReference>
<dbReference type="CDD" id="cd05233">
    <property type="entry name" value="SDR_c"/>
    <property type="match status" value="1"/>
</dbReference>
<feature type="domain" description="Thioester reductase (TE)" evidence="3">
    <location>
        <begin position="5"/>
        <end position="233"/>
    </location>
</feature>
<dbReference type="InterPro" id="IPR057313">
    <property type="entry name" value="Maqu_2507-like"/>
</dbReference>
<dbReference type="SUPFAM" id="SSF51735">
    <property type="entry name" value="NAD(P)-binding Rossmann-fold domains"/>
    <property type="match status" value="2"/>
</dbReference>
<dbReference type="AlphaFoldDB" id="A0A1G6R5H0"/>
<keyword evidence="2" id="KW-0560">Oxidoreductase</keyword>
<proteinExistence type="inferred from homology"/>
<dbReference type="InterPro" id="IPR020904">
    <property type="entry name" value="Sc_DH/Rdtase_CS"/>
</dbReference>
<dbReference type="PANTHER" id="PTHR44196:SF1">
    <property type="entry name" value="DEHYDROGENASE_REDUCTASE SDR FAMILY MEMBER 7B"/>
    <property type="match status" value="1"/>
</dbReference>
<gene>
    <name evidence="4" type="ORF">SAMN05421872_105142</name>
</gene>
<keyword evidence="5" id="KW-1185">Reference proteome</keyword>
<dbReference type="NCBIfam" id="NF005539">
    <property type="entry name" value="PRK07201.1"/>
    <property type="match status" value="1"/>
</dbReference>
<sequence length="662" mass="71517">MSYLVTGATGFIGRHLVQRLLDERTGEVFVLVRAGSRDRLDALVLGWGSDRVVPVVGDLTEPGLGVDDAWVTAHAGGIEHFFHVAAVYDMTADDATNQTMNVDGTRHALDLAEALRVGCFHHVSSVAAAGEYAGRFDETMFDEGQTLPSPYHRTKHESEKLVRYSSAVPWRVYRPAIVVGDSRTGAMDKVDGPYYFFPLMKLMRDRLPAWLPLIGVDLGDTNVVPVDYVVQAMDHLAHLPDRDGETFHLVDPDPQPVVDLVNAFCAAAGAPRFATPVDRSVTRFLPRVLQPAGLLNAIAKVGPVQGALDLLTRQVGIPAEVLAHTAFVPVFDATRTLRALSGSGIALPVLDSYARTLWTWWEEHLDTSTADDPATCAALAGKHVVITGASSGIGQVTALKVAQAGGIPVLVARGKDKLEDTRALIERAGGTAYVFPCDLSDLEAIDALCEQLAAELPSVDVVVNNAGRSIRRSLRLSHDRFHDFERTMQLNYFGAIRLVMGLLPLMREQGRGHVVNVSSIGVQTNPPRFSAYVASKAALDSWSNVVASELVGDGVTFTGIHMPLVRTPMIAPTKLYDKFPTISPAQAADLVVRAMVERPHEINTLLGNAGAVVHTVAPKLAFRVLNLAYHVFPDSAAAKGESSGGRESEQIMLARVLKGVHW</sequence>
<protein>
    <submittedName>
        <fullName evidence="4">Thioester reductase domain-containing protein</fullName>
    </submittedName>
</protein>
<dbReference type="EMBL" id="FMZM01000005">
    <property type="protein sequence ID" value="SDC99335.1"/>
    <property type="molecule type" value="Genomic_DNA"/>
</dbReference>
<evidence type="ECO:0000256" key="2">
    <source>
        <dbReference type="ARBA" id="ARBA00023002"/>
    </source>
</evidence>
<dbReference type="Proteomes" id="UP000199034">
    <property type="component" value="Unassembled WGS sequence"/>
</dbReference>